<accession>A0AAD3TC17</accession>
<comment type="caution">
    <text evidence="1">The sequence shown here is derived from an EMBL/GenBank/DDBJ whole genome shotgun (WGS) entry which is preliminary data.</text>
</comment>
<name>A0AAD3TC17_NEPGR</name>
<dbReference type="EMBL" id="BSYO01000030">
    <property type="protein sequence ID" value="GMH25971.1"/>
    <property type="molecule type" value="Genomic_DNA"/>
</dbReference>
<gene>
    <name evidence="1" type="ORF">Nepgr_027814</name>
</gene>
<evidence type="ECO:0000313" key="2">
    <source>
        <dbReference type="Proteomes" id="UP001279734"/>
    </source>
</evidence>
<proteinExistence type="predicted"/>
<dbReference type="Proteomes" id="UP001279734">
    <property type="component" value="Unassembled WGS sequence"/>
</dbReference>
<sequence length="87" mass="9892">MLASRRSPYSWKLWLAREKAHDNCRVAKPPSLQQGRIHEGTMMTGLKSGCKPSADRSNSFAELHRAQDELRTPHYFTNDGKSLDHPS</sequence>
<keyword evidence="2" id="KW-1185">Reference proteome</keyword>
<evidence type="ECO:0000313" key="1">
    <source>
        <dbReference type="EMBL" id="GMH25971.1"/>
    </source>
</evidence>
<dbReference type="AlphaFoldDB" id="A0AAD3TC17"/>
<protein>
    <submittedName>
        <fullName evidence="1">Uncharacterized protein</fullName>
    </submittedName>
</protein>
<reference evidence="1" key="1">
    <citation type="submission" date="2023-05" db="EMBL/GenBank/DDBJ databases">
        <title>Nepenthes gracilis genome sequencing.</title>
        <authorList>
            <person name="Fukushima K."/>
        </authorList>
    </citation>
    <scope>NUCLEOTIDE SEQUENCE</scope>
    <source>
        <strain evidence="1">SING2019-196</strain>
    </source>
</reference>
<organism evidence="1 2">
    <name type="scientific">Nepenthes gracilis</name>
    <name type="common">Slender pitcher plant</name>
    <dbReference type="NCBI Taxonomy" id="150966"/>
    <lineage>
        <taxon>Eukaryota</taxon>
        <taxon>Viridiplantae</taxon>
        <taxon>Streptophyta</taxon>
        <taxon>Embryophyta</taxon>
        <taxon>Tracheophyta</taxon>
        <taxon>Spermatophyta</taxon>
        <taxon>Magnoliopsida</taxon>
        <taxon>eudicotyledons</taxon>
        <taxon>Gunneridae</taxon>
        <taxon>Pentapetalae</taxon>
        <taxon>Caryophyllales</taxon>
        <taxon>Nepenthaceae</taxon>
        <taxon>Nepenthes</taxon>
    </lineage>
</organism>